<reference evidence="2 3" key="1">
    <citation type="journal article" date="2016" name="Nat. Commun.">
        <title>Ectomycorrhizal ecology is imprinted in the genome of the dominant symbiotic fungus Cenococcum geophilum.</title>
        <authorList>
            <consortium name="DOE Joint Genome Institute"/>
            <person name="Peter M."/>
            <person name="Kohler A."/>
            <person name="Ohm R.A."/>
            <person name="Kuo A."/>
            <person name="Krutzmann J."/>
            <person name="Morin E."/>
            <person name="Arend M."/>
            <person name="Barry K.W."/>
            <person name="Binder M."/>
            <person name="Choi C."/>
            <person name="Clum A."/>
            <person name="Copeland A."/>
            <person name="Grisel N."/>
            <person name="Haridas S."/>
            <person name="Kipfer T."/>
            <person name="LaButti K."/>
            <person name="Lindquist E."/>
            <person name="Lipzen A."/>
            <person name="Maire R."/>
            <person name="Meier B."/>
            <person name="Mihaltcheva S."/>
            <person name="Molinier V."/>
            <person name="Murat C."/>
            <person name="Poggeler S."/>
            <person name="Quandt C.A."/>
            <person name="Sperisen C."/>
            <person name="Tritt A."/>
            <person name="Tisserant E."/>
            <person name="Crous P.W."/>
            <person name="Henrissat B."/>
            <person name="Nehls U."/>
            <person name="Egli S."/>
            <person name="Spatafora J.W."/>
            <person name="Grigoriev I.V."/>
            <person name="Martin F.M."/>
        </authorList>
    </citation>
    <scope>NUCLEOTIDE SEQUENCE [LARGE SCALE GENOMIC DNA]</scope>
    <source>
        <strain evidence="2 3">CBS 459.81</strain>
    </source>
</reference>
<feature type="signal peptide" evidence="1">
    <location>
        <begin position="1"/>
        <end position="19"/>
    </location>
</feature>
<evidence type="ECO:0000313" key="2">
    <source>
        <dbReference type="EMBL" id="OCK79755.1"/>
    </source>
</evidence>
<feature type="chain" id="PRO_5034556886" description="Ubiquitin 3 binding protein But2 C-terminal domain-containing protein" evidence="1">
    <location>
        <begin position="20"/>
        <end position="191"/>
    </location>
</feature>
<organism evidence="2 3">
    <name type="scientific">Lepidopterella palustris CBS 459.81</name>
    <dbReference type="NCBI Taxonomy" id="1314670"/>
    <lineage>
        <taxon>Eukaryota</taxon>
        <taxon>Fungi</taxon>
        <taxon>Dikarya</taxon>
        <taxon>Ascomycota</taxon>
        <taxon>Pezizomycotina</taxon>
        <taxon>Dothideomycetes</taxon>
        <taxon>Pleosporomycetidae</taxon>
        <taxon>Mytilinidiales</taxon>
        <taxon>Argynnaceae</taxon>
        <taxon>Lepidopterella</taxon>
    </lineage>
</organism>
<dbReference type="AlphaFoldDB" id="A0A8E2E9H5"/>
<accession>A0A8E2E9H5</accession>
<protein>
    <recommendedName>
        <fullName evidence="4">Ubiquitin 3 binding protein But2 C-terminal domain-containing protein</fullName>
    </recommendedName>
</protein>
<keyword evidence="1" id="KW-0732">Signal</keyword>
<evidence type="ECO:0000256" key="1">
    <source>
        <dbReference type="SAM" id="SignalP"/>
    </source>
</evidence>
<name>A0A8E2E9H5_9PEZI</name>
<proteinExistence type="predicted"/>
<gene>
    <name evidence="2" type="ORF">K432DRAFT_405291</name>
</gene>
<dbReference type="Proteomes" id="UP000250266">
    <property type="component" value="Unassembled WGS sequence"/>
</dbReference>
<evidence type="ECO:0000313" key="3">
    <source>
        <dbReference type="Proteomes" id="UP000250266"/>
    </source>
</evidence>
<sequence length="191" mass="20186">MHFLATAFLSAILSLQVSAILIAPSPTPNSTELWTIPDLATHFMGANSGLPGGWPTNTGFNSTVSFTLNLALNTSTQCSTNWTQPFYPTAYIPCTDLVSQFQLQNTPDRNFSEGDFVLNVKAPGMHSSFRTNITFTASVHVSSDNLADPSSYLTCLGGAPLSGIHCAMNGMISVPGPIKLLAVANATSAKT</sequence>
<keyword evidence="3" id="KW-1185">Reference proteome</keyword>
<dbReference type="EMBL" id="KV744989">
    <property type="protein sequence ID" value="OCK79755.1"/>
    <property type="molecule type" value="Genomic_DNA"/>
</dbReference>
<dbReference type="OrthoDB" id="3922703at2759"/>
<evidence type="ECO:0008006" key="4">
    <source>
        <dbReference type="Google" id="ProtNLM"/>
    </source>
</evidence>